<dbReference type="EMBL" id="JAGHQM010000007">
    <property type="protein sequence ID" value="KAH0566472.1"/>
    <property type="molecule type" value="Genomic_DNA"/>
</dbReference>
<feature type="region of interest" description="Disordered" evidence="1">
    <location>
        <begin position="146"/>
        <end position="213"/>
    </location>
</feature>
<evidence type="ECO:0000313" key="4">
    <source>
        <dbReference type="Proteomes" id="UP000750711"/>
    </source>
</evidence>
<accession>A0A9P8LJH6</accession>
<organism evidence="3 4">
    <name type="scientific">Trichoglossum hirsutum</name>
    <dbReference type="NCBI Taxonomy" id="265104"/>
    <lineage>
        <taxon>Eukaryota</taxon>
        <taxon>Fungi</taxon>
        <taxon>Dikarya</taxon>
        <taxon>Ascomycota</taxon>
        <taxon>Pezizomycotina</taxon>
        <taxon>Geoglossomycetes</taxon>
        <taxon>Geoglossales</taxon>
        <taxon>Geoglossaceae</taxon>
        <taxon>Trichoglossum</taxon>
    </lineage>
</organism>
<keyword evidence="2" id="KW-1133">Transmembrane helix</keyword>
<protein>
    <submittedName>
        <fullName evidence="3">Uncharacterized protein</fullName>
    </submittedName>
</protein>
<evidence type="ECO:0000256" key="2">
    <source>
        <dbReference type="SAM" id="Phobius"/>
    </source>
</evidence>
<feature type="compositionally biased region" description="Basic and acidic residues" evidence="1">
    <location>
        <begin position="166"/>
        <end position="179"/>
    </location>
</feature>
<keyword evidence="2" id="KW-0812">Transmembrane</keyword>
<name>A0A9P8LJH6_9PEZI</name>
<evidence type="ECO:0000313" key="3">
    <source>
        <dbReference type="EMBL" id="KAH0566472.1"/>
    </source>
</evidence>
<reference evidence="3" key="1">
    <citation type="submission" date="2021-03" db="EMBL/GenBank/DDBJ databases">
        <title>Comparative genomics and phylogenomic investigation of the class Geoglossomycetes provide insights into ecological specialization and systematics.</title>
        <authorList>
            <person name="Melie T."/>
            <person name="Pirro S."/>
            <person name="Miller A.N."/>
            <person name="Quandt A."/>
        </authorList>
    </citation>
    <scope>NUCLEOTIDE SEQUENCE</scope>
    <source>
        <strain evidence="3">CAQ_001_2017</strain>
    </source>
</reference>
<dbReference type="AlphaFoldDB" id="A0A9P8LJH6"/>
<gene>
    <name evidence="3" type="ORF">GP486_000142</name>
</gene>
<feature type="compositionally biased region" description="Basic and acidic residues" evidence="1">
    <location>
        <begin position="195"/>
        <end position="205"/>
    </location>
</feature>
<comment type="caution">
    <text evidence="3">The sequence shown here is derived from an EMBL/GenBank/DDBJ whole genome shotgun (WGS) entry which is preliminary data.</text>
</comment>
<sequence>MPPISSGLQKSFLKSALYERSRDLLSRIFGVARGAGNAPTVARSLPELNQLLRRQNNGQGVVIPSTYSNARDGPSPGSVVGIVIGSVLGFLFLLWLIWICVQSGNVNGGFVGGEFVRERRSSYPRRVRQVIEIERPPRRPERVIVGGRRRSSLVDSSSDSEVTVEETVRRSRSSRDRPRNGVRYINPDLPAGGDGHIEKVYDRRGSGSRRSWR</sequence>
<proteinExistence type="predicted"/>
<keyword evidence="2" id="KW-0472">Membrane</keyword>
<keyword evidence="4" id="KW-1185">Reference proteome</keyword>
<feature type="transmembrane region" description="Helical" evidence="2">
    <location>
        <begin position="79"/>
        <end position="98"/>
    </location>
</feature>
<evidence type="ECO:0000256" key="1">
    <source>
        <dbReference type="SAM" id="MobiDB-lite"/>
    </source>
</evidence>
<dbReference type="Proteomes" id="UP000750711">
    <property type="component" value="Unassembled WGS sequence"/>
</dbReference>